<evidence type="ECO:0000313" key="13">
    <source>
        <dbReference type="Proteomes" id="UP000267251"/>
    </source>
</evidence>
<dbReference type="SFLD" id="SFLDG01121">
    <property type="entry name" value="Diphthamide_biosynthesis"/>
    <property type="match status" value="1"/>
</dbReference>
<keyword evidence="7 10" id="KW-0411">Iron-sulfur</keyword>
<dbReference type="Proteomes" id="UP000267251">
    <property type="component" value="Unassembled WGS sequence"/>
</dbReference>
<keyword evidence="13" id="KW-1185">Reference proteome</keyword>
<keyword evidence="6 10" id="KW-0408">Iron</keyword>
<evidence type="ECO:0000256" key="10">
    <source>
        <dbReference type="RuleBase" id="RU364133"/>
    </source>
</evidence>
<gene>
    <name evidence="12" type="ORF">BJ684DRAFT_11636</name>
</gene>
<keyword evidence="10" id="KW-0963">Cytoplasm</keyword>
<dbReference type="SFLD" id="SFLDS00032">
    <property type="entry name" value="Radical_SAM_3-amino-3-carboxyp"/>
    <property type="match status" value="1"/>
</dbReference>
<keyword evidence="5 10" id="KW-0479">Metal-binding</keyword>
<evidence type="ECO:0000256" key="2">
    <source>
        <dbReference type="ARBA" id="ARBA00005156"/>
    </source>
</evidence>
<dbReference type="Pfam" id="PF01866">
    <property type="entry name" value="Diphthamide_syn"/>
    <property type="match status" value="1"/>
</dbReference>
<comment type="cofactor">
    <cofactor evidence="1">
        <name>[4Fe-4S] cluster</name>
        <dbReference type="ChEBI" id="CHEBI:49883"/>
    </cofactor>
</comment>
<evidence type="ECO:0000256" key="11">
    <source>
        <dbReference type="SAM" id="MobiDB-lite"/>
    </source>
</evidence>
<feature type="region of interest" description="Disordered" evidence="11">
    <location>
        <begin position="392"/>
        <end position="415"/>
    </location>
</feature>
<proteinExistence type="inferred from homology"/>
<dbReference type="GO" id="GO:0090560">
    <property type="term" value="F:2-(3-amino-3-carboxypropyl)histidine synthase activity"/>
    <property type="evidence" value="ECO:0007669"/>
    <property type="project" value="InterPro"/>
</dbReference>
<dbReference type="InterPro" id="IPR042265">
    <property type="entry name" value="DPH1/DPH2_3"/>
</dbReference>
<dbReference type="FunFam" id="3.40.50.11840:FF:000002">
    <property type="entry name" value="2-(3-amino-3-carboxypropyl)histidine synthase subunit 2"/>
    <property type="match status" value="1"/>
</dbReference>
<evidence type="ECO:0000256" key="6">
    <source>
        <dbReference type="ARBA" id="ARBA00023004"/>
    </source>
</evidence>
<comment type="function">
    <text evidence="9">Required for the first step of diphthamide biosynthesis, a post-translational modification of histidine which occurs in elongation factor 2. DPH1 and DPH2 transfer a 3-amino-3-carboxypropyl (ACP) group from S-adenosyl-L-methionine (SAM) to a histidine residue, the reaction is assisted by a reduction system comprising DPH3 and a NADH-dependent reductase, predominantly CBR1. Facilitates the reduction of the catalytic iron-sulfur cluster found in the DPH1 subunit.</text>
</comment>
<dbReference type="PANTHER" id="PTHR10762">
    <property type="entry name" value="DIPHTHAMIDE BIOSYNTHESIS PROTEIN"/>
    <property type="match status" value="1"/>
</dbReference>
<evidence type="ECO:0000256" key="3">
    <source>
        <dbReference type="ARBA" id="ARBA00006179"/>
    </source>
</evidence>
<comment type="subcellular location">
    <subcellularLocation>
        <location evidence="10">Cytoplasm</location>
    </subcellularLocation>
</comment>
<evidence type="ECO:0000256" key="4">
    <source>
        <dbReference type="ARBA" id="ARBA00021914"/>
    </source>
</evidence>
<dbReference type="Gene3D" id="3.40.50.11860">
    <property type="entry name" value="Diphthamide synthesis DPH1/DPH2 domain 3"/>
    <property type="match status" value="1"/>
</dbReference>
<dbReference type="EMBL" id="KZ988372">
    <property type="protein sequence ID" value="RKP12337.1"/>
    <property type="molecule type" value="Genomic_DNA"/>
</dbReference>
<comment type="subunit">
    <text evidence="8">Component of the 2-(3-amino-3-carboxypropyl)histidine synthase complex composed of DPH1, DPH2, DPH3 and a NADH-dependent reductase, predominantly CBR1.</text>
</comment>
<dbReference type="GO" id="GO:0005737">
    <property type="term" value="C:cytoplasm"/>
    <property type="evidence" value="ECO:0007669"/>
    <property type="project" value="UniProtKB-SubCell"/>
</dbReference>
<dbReference type="InterPro" id="IPR010014">
    <property type="entry name" value="DHP2"/>
</dbReference>
<evidence type="ECO:0000256" key="9">
    <source>
        <dbReference type="ARBA" id="ARBA00054092"/>
    </source>
</evidence>
<dbReference type="GO" id="GO:0017183">
    <property type="term" value="P:protein histidyl modification to diphthamide"/>
    <property type="evidence" value="ECO:0007669"/>
    <property type="project" value="UniProtKB-UniPathway"/>
</dbReference>
<dbReference type="AlphaFoldDB" id="A0A4P9Y0S5"/>
<dbReference type="Gene3D" id="3.40.50.11840">
    <property type="entry name" value="Diphthamide synthesis DPH1/DPH2 domain 1"/>
    <property type="match status" value="1"/>
</dbReference>
<dbReference type="PANTHER" id="PTHR10762:SF2">
    <property type="entry name" value="2-(3-AMINO-3-CARBOXYPROPYL)HISTIDINE SYNTHASE SUBUNIT 2"/>
    <property type="match status" value="1"/>
</dbReference>
<evidence type="ECO:0000313" key="12">
    <source>
        <dbReference type="EMBL" id="RKP12337.1"/>
    </source>
</evidence>
<evidence type="ECO:0000256" key="8">
    <source>
        <dbReference type="ARBA" id="ARBA00034128"/>
    </source>
</evidence>
<organism evidence="12 13">
    <name type="scientific">Piptocephalis cylindrospora</name>
    <dbReference type="NCBI Taxonomy" id="1907219"/>
    <lineage>
        <taxon>Eukaryota</taxon>
        <taxon>Fungi</taxon>
        <taxon>Fungi incertae sedis</taxon>
        <taxon>Zoopagomycota</taxon>
        <taxon>Zoopagomycotina</taxon>
        <taxon>Zoopagomycetes</taxon>
        <taxon>Zoopagales</taxon>
        <taxon>Piptocephalidaceae</taxon>
        <taxon>Piptocephalis</taxon>
    </lineage>
</organism>
<comment type="function">
    <text evidence="10">Required for the first step of diphthamide biosynthesis, a post-translational modification of histidine which occurs in elongation factor 2. DPH1 and DPH2 transfer a 3-amino-3-carboxypropyl (ACP) group from S-adenosyl-L-methionine (SAM) to a histidine residue, the reaction is assisted by a reduction system comprising DPH3 and a NADH-dependent reductase. Facilitates the reduction of the catalytic iron-sulfur cluster found in the DPH1 subunit.</text>
</comment>
<dbReference type="InterPro" id="IPR042263">
    <property type="entry name" value="DPH1/DPH2_1"/>
</dbReference>
<dbReference type="GO" id="GO:0046872">
    <property type="term" value="F:metal ion binding"/>
    <property type="evidence" value="ECO:0007669"/>
    <property type="project" value="UniProtKB-KW"/>
</dbReference>
<comment type="pathway">
    <text evidence="2 10">Protein modification; peptidyl-diphthamide biosynthesis.</text>
</comment>
<evidence type="ECO:0000256" key="7">
    <source>
        <dbReference type="ARBA" id="ARBA00023014"/>
    </source>
</evidence>
<evidence type="ECO:0000256" key="5">
    <source>
        <dbReference type="ARBA" id="ARBA00022723"/>
    </source>
</evidence>
<dbReference type="OrthoDB" id="449241at2759"/>
<sequence length="507" mass="55772">MDLSGPAPFADTGAEVIARTVQVTLENHADTEAALEIFYELDRSVERIQQVGASRVALQFPDEWLPDAARVAQALEARLDGVQVVILADTSYGACCVDEVAASHADAQMVIHYGRSCLSPTQNLPVLYVFGREEVDVDRAASALLEARKGLEEESTSTCQDWLLTGDVQYAWALEGVAASLRTLLPDGANVYPAHIPKEQLLFPHSTPRKDEEEVQAPCCSGNKEGEAVILFLGAEGPTLSNLMITHGQYPTLSYDPATDRARKEALAVNRTLMRRYYLVQKVKDADVIGIVVGTLGVASYMRIIEHLKGVIRAAGRKSYLFVMGKLNVAKMANFPDVDAFVLVACPETSLVDSKEYLKPIVTPYELELALVRGKEWTGRYVTDFHTVLLEAESTGEDQDKGEDEDDDDDERPHFSLITGQFKDTRRYQSDASNNEALVSSLMMGSEGQVSVRNKETALALLSSPATERLQAREFRGLEQRLGETEVADEIAVGRKGIARGYDHEKE</sequence>
<evidence type="ECO:0000256" key="1">
    <source>
        <dbReference type="ARBA" id="ARBA00001966"/>
    </source>
</evidence>
<dbReference type="InterPro" id="IPR016435">
    <property type="entry name" value="DPH1/DPH2"/>
</dbReference>
<dbReference type="UniPathway" id="UPA00559"/>
<protein>
    <recommendedName>
        <fullName evidence="4 10">2-(3-amino-3-carboxypropyl)histidine synthase subunit 2</fullName>
    </recommendedName>
</protein>
<dbReference type="SFLD" id="SFLDF00408">
    <property type="entry name" value="Diphthamide_biosynthesis_famil"/>
    <property type="match status" value="1"/>
</dbReference>
<feature type="compositionally biased region" description="Acidic residues" evidence="11">
    <location>
        <begin position="394"/>
        <end position="410"/>
    </location>
</feature>
<name>A0A4P9Y0S5_9FUNG</name>
<reference evidence="13" key="1">
    <citation type="journal article" date="2018" name="Nat. Microbiol.">
        <title>Leveraging single-cell genomics to expand the fungal tree of life.</title>
        <authorList>
            <person name="Ahrendt S.R."/>
            <person name="Quandt C.A."/>
            <person name="Ciobanu D."/>
            <person name="Clum A."/>
            <person name="Salamov A."/>
            <person name="Andreopoulos B."/>
            <person name="Cheng J.F."/>
            <person name="Woyke T."/>
            <person name="Pelin A."/>
            <person name="Henrissat B."/>
            <person name="Reynolds N.K."/>
            <person name="Benny G.L."/>
            <person name="Smith M.E."/>
            <person name="James T.Y."/>
            <person name="Grigoriev I.V."/>
        </authorList>
    </citation>
    <scope>NUCLEOTIDE SEQUENCE [LARGE SCALE GENOMIC DNA]</scope>
</reference>
<dbReference type="NCBIfam" id="TIGR00272">
    <property type="entry name" value="DPH2"/>
    <property type="match status" value="1"/>
</dbReference>
<accession>A0A4P9Y0S5</accession>
<comment type="similarity">
    <text evidence="3 10">Belongs to the DPH1/DPH2 family. DPH2 subfamily.</text>
</comment>
<dbReference type="GO" id="GO:0051536">
    <property type="term" value="F:iron-sulfur cluster binding"/>
    <property type="evidence" value="ECO:0007669"/>
    <property type="project" value="UniProtKB-KW"/>
</dbReference>
<dbReference type="FunFam" id="3.40.50.11860:FF:000001">
    <property type="entry name" value="2-(3-amino-3-carboxypropyl)histidine synthase subunit 2"/>
    <property type="match status" value="1"/>
</dbReference>
<dbReference type="NCBIfam" id="TIGR00322">
    <property type="entry name" value="diphth2_R"/>
    <property type="match status" value="1"/>
</dbReference>